<feature type="domain" description="DUF306" evidence="2">
    <location>
        <begin position="132"/>
        <end position="235"/>
    </location>
</feature>
<gene>
    <name evidence="3" type="ORF">GGQ55_001018</name>
</gene>
<dbReference type="InterPro" id="IPR053147">
    <property type="entry name" value="Hsp_HslJ-like"/>
</dbReference>
<name>A0A853C9X6_9ACTN</name>
<proteinExistence type="predicted"/>
<accession>A0A853C9X6</accession>
<keyword evidence="4" id="KW-1185">Reference proteome</keyword>
<dbReference type="Gene3D" id="2.40.128.270">
    <property type="match status" value="2"/>
</dbReference>
<dbReference type="Proteomes" id="UP000541969">
    <property type="component" value="Unassembled WGS sequence"/>
</dbReference>
<dbReference type="EMBL" id="JACBZT010000001">
    <property type="protein sequence ID" value="NYJ04740.1"/>
    <property type="molecule type" value="Genomic_DNA"/>
</dbReference>
<keyword evidence="1" id="KW-0732">Signal</keyword>
<feature type="chain" id="PRO_5032575966" evidence="1">
    <location>
        <begin position="21"/>
        <end position="241"/>
    </location>
</feature>
<dbReference type="PANTHER" id="PTHR35535">
    <property type="entry name" value="HEAT SHOCK PROTEIN HSLJ"/>
    <property type="match status" value="1"/>
</dbReference>
<dbReference type="PROSITE" id="PS51257">
    <property type="entry name" value="PROKAR_LIPOPROTEIN"/>
    <property type="match status" value="1"/>
</dbReference>
<keyword evidence="3" id="KW-0346">Stress response</keyword>
<feature type="signal peptide" evidence="1">
    <location>
        <begin position="1"/>
        <end position="20"/>
    </location>
</feature>
<sequence>MTRVLLVALLALAGCGGGAAAGPDVLGEWVLVSGVPQPSGVPATLVVEDAQLRGISFCNHYAGSYTLDGDVLAVSGLGGSDMGCEPAVMAAETAFLTALGRADRVTRDGADLVLSGPEGSLRFARQAPVPDRELAGTTWTLDTLVDGEVALSVLGSPTLELAPDGTATGSTGCRGFVGTWSVAGDVLTLDVTRDDIGCPADLGRQDEHVLAVLDAAPTSAIDGDRLTLTAPDARELVYRAE</sequence>
<dbReference type="InterPro" id="IPR005184">
    <property type="entry name" value="DUF306_Meta_HslJ"/>
</dbReference>
<dbReference type="PANTHER" id="PTHR35535:SF1">
    <property type="entry name" value="HEAT SHOCK PROTEIN HSLJ"/>
    <property type="match status" value="1"/>
</dbReference>
<evidence type="ECO:0000313" key="4">
    <source>
        <dbReference type="Proteomes" id="UP000541969"/>
    </source>
</evidence>
<dbReference type="Pfam" id="PF03724">
    <property type="entry name" value="META"/>
    <property type="match status" value="2"/>
</dbReference>
<feature type="domain" description="DUF306" evidence="2">
    <location>
        <begin position="27"/>
        <end position="120"/>
    </location>
</feature>
<reference evidence="3 4" key="1">
    <citation type="submission" date="2020-07" db="EMBL/GenBank/DDBJ databases">
        <title>Sequencing the genomes of 1000 actinobacteria strains.</title>
        <authorList>
            <person name="Klenk H.-P."/>
        </authorList>
    </citation>
    <scope>NUCLEOTIDE SEQUENCE [LARGE SCALE GENOMIC DNA]</scope>
    <source>
        <strain evidence="3 4">DSM 104001</strain>
    </source>
</reference>
<evidence type="ECO:0000256" key="1">
    <source>
        <dbReference type="SAM" id="SignalP"/>
    </source>
</evidence>
<dbReference type="AlphaFoldDB" id="A0A853C9X6"/>
<dbReference type="RefSeq" id="WP_179715424.1">
    <property type="nucleotide sequence ID" value="NZ_JACBZT010000001.1"/>
</dbReference>
<dbReference type="InterPro" id="IPR038670">
    <property type="entry name" value="HslJ-like_sf"/>
</dbReference>
<protein>
    <submittedName>
        <fullName evidence="3">Heat shock protein HslJ</fullName>
    </submittedName>
</protein>
<comment type="caution">
    <text evidence="3">The sequence shown here is derived from an EMBL/GenBank/DDBJ whole genome shotgun (WGS) entry which is preliminary data.</text>
</comment>
<evidence type="ECO:0000313" key="3">
    <source>
        <dbReference type="EMBL" id="NYJ04740.1"/>
    </source>
</evidence>
<evidence type="ECO:0000259" key="2">
    <source>
        <dbReference type="Pfam" id="PF03724"/>
    </source>
</evidence>
<organism evidence="3 4">
    <name type="scientific">Petropleomorpha daqingensis</name>
    <dbReference type="NCBI Taxonomy" id="2026353"/>
    <lineage>
        <taxon>Bacteria</taxon>
        <taxon>Bacillati</taxon>
        <taxon>Actinomycetota</taxon>
        <taxon>Actinomycetes</taxon>
        <taxon>Geodermatophilales</taxon>
        <taxon>Geodermatophilaceae</taxon>
        <taxon>Petropleomorpha</taxon>
    </lineage>
</organism>